<accession>A0ABR4KEF9</accession>
<proteinExistence type="predicted"/>
<name>A0ABR4KEF9_9EURO</name>
<evidence type="ECO:0000313" key="2">
    <source>
        <dbReference type="Proteomes" id="UP001610446"/>
    </source>
</evidence>
<reference evidence="1 2" key="1">
    <citation type="submission" date="2024-07" db="EMBL/GenBank/DDBJ databases">
        <title>Section-level genome sequencing and comparative genomics of Aspergillus sections Usti and Cavernicolus.</title>
        <authorList>
            <consortium name="Lawrence Berkeley National Laboratory"/>
            <person name="Nybo J.L."/>
            <person name="Vesth T.C."/>
            <person name="Theobald S."/>
            <person name="Frisvad J.C."/>
            <person name="Larsen T.O."/>
            <person name="Kjaerboelling I."/>
            <person name="Rothschild-Mancinelli K."/>
            <person name="Lyhne E.K."/>
            <person name="Kogle M.E."/>
            <person name="Barry K."/>
            <person name="Clum A."/>
            <person name="Na H."/>
            <person name="Ledsgaard L."/>
            <person name="Lin J."/>
            <person name="Lipzen A."/>
            <person name="Kuo A."/>
            <person name="Riley R."/>
            <person name="Mondo S."/>
            <person name="Labutti K."/>
            <person name="Haridas S."/>
            <person name="Pangalinan J."/>
            <person name="Salamov A.A."/>
            <person name="Simmons B.A."/>
            <person name="Magnuson J.K."/>
            <person name="Chen J."/>
            <person name="Drula E."/>
            <person name="Henrissat B."/>
            <person name="Wiebenga A."/>
            <person name="Lubbers R.J."/>
            <person name="Gomes A.C."/>
            <person name="Makela M.R."/>
            <person name="Stajich J."/>
            <person name="Grigoriev I.V."/>
            <person name="Mortensen U.H."/>
            <person name="De Vries R.P."/>
            <person name="Baker S.E."/>
            <person name="Andersen M.R."/>
        </authorList>
    </citation>
    <scope>NUCLEOTIDE SEQUENCE [LARGE SCALE GENOMIC DNA]</scope>
    <source>
        <strain evidence="1 2">CBS 123904</strain>
    </source>
</reference>
<gene>
    <name evidence="1" type="ORF">BJY01DRAFT_209724</name>
</gene>
<comment type="caution">
    <text evidence="1">The sequence shown here is derived from an EMBL/GenBank/DDBJ whole genome shotgun (WGS) entry which is preliminary data.</text>
</comment>
<organism evidence="1 2">
    <name type="scientific">Aspergillus pseudoustus</name>
    <dbReference type="NCBI Taxonomy" id="1810923"/>
    <lineage>
        <taxon>Eukaryota</taxon>
        <taxon>Fungi</taxon>
        <taxon>Dikarya</taxon>
        <taxon>Ascomycota</taxon>
        <taxon>Pezizomycotina</taxon>
        <taxon>Eurotiomycetes</taxon>
        <taxon>Eurotiomycetidae</taxon>
        <taxon>Eurotiales</taxon>
        <taxon>Aspergillaceae</taxon>
        <taxon>Aspergillus</taxon>
        <taxon>Aspergillus subgen. Nidulantes</taxon>
    </lineage>
</organism>
<evidence type="ECO:0000313" key="1">
    <source>
        <dbReference type="EMBL" id="KAL2850645.1"/>
    </source>
</evidence>
<keyword evidence="2" id="KW-1185">Reference proteome</keyword>
<dbReference type="Proteomes" id="UP001610446">
    <property type="component" value="Unassembled WGS sequence"/>
</dbReference>
<sequence length="58" mass="6120">MVGLVLQASMTPLQGTSSSLALPTEPISICPETPKGPWLLLAGERSLRSCVASLRLIE</sequence>
<protein>
    <submittedName>
        <fullName evidence="1">Uncharacterized protein</fullName>
    </submittedName>
</protein>
<dbReference type="EMBL" id="JBFXLU010000035">
    <property type="protein sequence ID" value="KAL2850645.1"/>
    <property type="molecule type" value="Genomic_DNA"/>
</dbReference>